<proteinExistence type="predicted"/>
<evidence type="ECO:0000256" key="1">
    <source>
        <dbReference type="SAM" id="MobiDB-lite"/>
    </source>
</evidence>
<accession>A0A8S9GKC4</accession>
<organism evidence="2">
    <name type="scientific">Brassica cretica</name>
    <name type="common">Mustard</name>
    <dbReference type="NCBI Taxonomy" id="69181"/>
    <lineage>
        <taxon>Eukaryota</taxon>
        <taxon>Viridiplantae</taxon>
        <taxon>Streptophyta</taxon>
        <taxon>Embryophyta</taxon>
        <taxon>Tracheophyta</taxon>
        <taxon>Spermatophyta</taxon>
        <taxon>Magnoliopsida</taxon>
        <taxon>eudicotyledons</taxon>
        <taxon>Gunneridae</taxon>
        <taxon>Pentapetalae</taxon>
        <taxon>rosids</taxon>
        <taxon>malvids</taxon>
        <taxon>Brassicales</taxon>
        <taxon>Brassicaceae</taxon>
        <taxon>Brassiceae</taxon>
        <taxon>Brassica</taxon>
    </lineage>
</organism>
<dbReference type="EMBL" id="QGKY02001925">
    <property type="protein sequence ID" value="KAF2544787.1"/>
    <property type="molecule type" value="Genomic_DNA"/>
</dbReference>
<name>A0A8S9GKC4_BRACR</name>
<comment type="caution">
    <text evidence="2">The sequence shown here is derived from an EMBL/GenBank/DDBJ whole genome shotgun (WGS) entry which is preliminary data.</text>
</comment>
<feature type="region of interest" description="Disordered" evidence="1">
    <location>
        <begin position="1"/>
        <end position="50"/>
    </location>
</feature>
<gene>
    <name evidence="2" type="ORF">F2Q70_00023528</name>
</gene>
<sequence length="73" mass="7951">MDSVSSIVHVGENQSKESRSHPSSGPHHHNEPFTHLEHSRGNQTNHPILALPAITVEDDRNAIKISLPDTNAG</sequence>
<feature type="compositionally biased region" description="Basic and acidic residues" evidence="1">
    <location>
        <begin position="28"/>
        <end position="40"/>
    </location>
</feature>
<protein>
    <submittedName>
        <fullName evidence="2">Uncharacterized protein</fullName>
    </submittedName>
</protein>
<dbReference type="AlphaFoldDB" id="A0A8S9GKC4"/>
<reference evidence="2" key="1">
    <citation type="submission" date="2019-12" db="EMBL/GenBank/DDBJ databases">
        <title>Genome sequencing and annotation of Brassica cretica.</title>
        <authorList>
            <person name="Studholme D.J."/>
            <person name="Sarris P.F."/>
        </authorList>
    </citation>
    <scope>NUCLEOTIDE SEQUENCE</scope>
    <source>
        <strain evidence="2">PFS-102/07</strain>
        <tissue evidence="2">Leaf</tissue>
    </source>
</reference>
<evidence type="ECO:0000313" key="2">
    <source>
        <dbReference type="EMBL" id="KAF2544787.1"/>
    </source>
</evidence>